<reference evidence="2 3" key="1">
    <citation type="submission" date="2021-06" db="EMBL/GenBank/DDBJ databases">
        <authorList>
            <person name="Palmer J.M."/>
        </authorList>
    </citation>
    <scope>NUCLEOTIDE SEQUENCE [LARGE SCALE GENOMIC DNA]</scope>
    <source>
        <strain evidence="2 3">AS_MEX2019</strain>
        <tissue evidence="2">Muscle</tissue>
    </source>
</reference>
<feature type="region of interest" description="Disordered" evidence="1">
    <location>
        <begin position="107"/>
        <end position="135"/>
    </location>
</feature>
<dbReference type="EMBL" id="JAHRIP010075292">
    <property type="protein sequence ID" value="MEQ2309737.1"/>
    <property type="molecule type" value="Genomic_DNA"/>
</dbReference>
<accession>A0ABV0ZV86</accession>
<evidence type="ECO:0000313" key="2">
    <source>
        <dbReference type="EMBL" id="MEQ2309737.1"/>
    </source>
</evidence>
<gene>
    <name evidence="2" type="ORF">AMECASPLE_001697</name>
</gene>
<evidence type="ECO:0000256" key="1">
    <source>
        <dbReference type="SAM" id="MobiDB-lite"/>
    </source>
</evidence>
<feature type="compositionally biased region" description="Basic residues" evidence="1">
    <location>
        <begin position="126"/>
        <end position="135"/>
    </location>
</feature>
<keyword evidence="3" id="KW-1185">Reference proteome</keyword>
<organism evidence="2 3">
    <name type="scientific">Ameca splendens</name>
    <dbReference type="NCBI Taxonomy" id="208324"/>
    <lineage>
        <taxon>Eukaryota</taxon>
        <taxon>Metazoa</taxon>
        <taxon>Chordata</taxon>
        <taxon>Craniata</taxon>
        <taxon>Vertebrata</taxon>
        <taxon>Euteleostomi</taxon>
        <taxon>Actinopterygii</taxon>
        <taxon>Neopterygii</taxon>
        <taxon>Teleostei</taxon>
        <taxon>Neoteleostei</taxon>
        <taxon>Acanthomorphata</taxon>
        <taxon>Ovalentaria</taxon>
        <taxon>Atherinomorphae</taxon>
        <taxon>Cyprinodontiformes</taxon>
        <taxon>Goodeidae</taxon>
        <taxon>Ameca</taxon>
    </lineage>
</organism>
<dbReference type="Proteomes" id="UP001469553">
    <property type="component" value="Unassembled WGS sequence"/>
</dbReference>
<protein>
    <submittedName>
        <fullName evidence="2">Uncharacterized protein</fullName>
    </submittedName>
</protein>
<comment type="caution">
    <text evidence="2">The sequence shown here is derived from an EMBL/GenBank/DDBJ whole genome shotgun (WGS) entry which is preliminary data.</text>
</comment>
<proteinExistence type="predicted"/>
<name>A0ABV0ZV86_9TELE</name>
<evidence type="ECO:0000313" key="3">
    <source>
        <dbReference type="Proteomes" id="UP001469553"/>
    </source>
</evidence>
<sequence length="135" mass="15584">MPTDNTFQPLSRCLTSTAFIYFFVFCFASPNKSDVNISVPFECCIFEDKTHSNVKIKVPYKKNPRRIVFSFLQNGSLVLFVPQMEVPMRVWITQNWFKIPNFTMKTRDKGEEGRESSAGASCTHTKNQKQKSRAN</sequence>